<protein>
    <submittedName>
        <fullName evidence="2">DUF1080 domain-containing protein</fullName>
    </submittedName>
</protein>
<proteinExistence type="predicted"/>
<reference evidence="2" key="1">
    <citation type="submission" date="2023-06" db="EMBL/GenBank/DDBJ databases">
        <title>Genomic of Parafulvivirga corallium.</title>
        <authorList>
            <person name="Wang G."/>
        </authorList>
    </citation>
    <scope>NUCLEOTIDE SEQUENCE</scope>
    <source>
        <strain evidence="2">BMA10</strain>
    </source>
</reference>
<sequence length="228" mass="25725">MFRSIILLIVFISPLLYSCTDSQSQPQNLFNGKDLTGWQIDIPEMDNDPNVPNPFIVRDGKLVSLGTPRGSLISDGIFSNYRLQVEYRFAGKPGNCGVLVHTSKLRVFNNIWPQSMEVQLMHQNAGDFWCIGEDINVPDMETRRGAKEEWGVTQGKKRRILNLTDGSERPVGEWNTMIIECLGSSIKVWVNNELVNEGFDCTAEKGRISLQAEGSEVEFRKVELTSIK</sequence>
<organism evidence="2 3">
    <name type="scientific">Splendidivirga corallicola</name>
    <dbReference type="NCBI Taxonomy" id="3051826"/>
    <lineage>
        <taxon>Bacteria</taxon>
        <taxon>Pseudomonadati</taxon>
        <taxon>Bacteroidota</taxon>
        <taxon>Cytophagia</taxon>
        <taxon>Cytophagales</taxon>
        <taxon>Splendidivirgaceae</taxon>
        <taxon>Splendidivirga</taxon>
    </lineage>
</organism>
<gene>
    <name evidence="2" type="ORF">QQ008_22835</name>
</gene>
<evidence type="ECO:0000259" key="1">
    <source>
        <dbReference type="Pfam" id="PF06439"/>
    </source>
</evidence>
<feature type="domain" description="3-keto-alpha-glucoside-1,2-lyase/3-keto-2-hydroxy-glucal hydratase" evidence="1">
    <location>
        <begin position="26"/>
        <end position="224"/>
    </location>
</feature>
<evidence type="ECO:0000313" key="2">
    <source>
        <dbReference type="EMBL" id="MDN5204246.1"/>
    </source>
</evidence>
<dbReference type="Proteomes" id="UP001172082">
    <property type="component" value="Unassembled WGS sequence"/>
</dbReference>
<dbReference type="EMBL" id="JAUJEA010000010">
    <property type="protein sequence ID" value="MDN5204246.1"/>
    <property type="molecule type" value="Genomic_DNA"/>
</dbReference>
<evidence type="ECO:0000313" key="3">
    <source>
        <dbReference type="Proteomes" id="UP001172082"/>
    </source>
</evidence>
<accession>A0ABT8KTZ3</accession>
<dbReference type="Gene3D" id="2.60.120.560">
    <property type="entry name" value="Exo-inulinase, domain 1"/>
    <property type="match status" value="1"/>
</dbReference>
<dbReference type="Pfam" id="PF06439">
    <property type="entry name" value="3keto-disac_hyd"/>
    <property type="match status" value="1"/>
</dbReference>
<keyword evidence="3" id="KW-1185">Reference proteome</keyword>
<dbReference type="InterPro" id="IPR010496">
    <property type="entry name" value="AL/BT2_dom"/>
</dbReference>
<dbReference type="PROSITE" id="PS51257">
    <property type="entry name" value="PROKAR_LIPOPROTEIN"/>
    <property type="match status" value="1"/>
</dbReference>
<name>A0ABT8KTZ3_9BACT</name>
<comment type="caution">
    <text evidence="2">The sequence shown here is derived from an EMBL/GenBank/DDBJ whole genome shotgun (WGS) entry which is preliminary data.</text>
</comment>